<accession>A0A0C2MYA3</accession>
<dbReference type="OrthoDB" id="5979044at2759"/>
<sequence>MCREVCMLKMLDASRDPDFPLGGIGVTVEKIPQGQHVEGISVFGALQRSSETSERRMFMCIIPDRSAKTIIALITHEVVFHQNNLVDPDNGAHTNRFEGG</sequence>
<dbReference type="AlphaFoldDB" id="A0A0C2MYA3"/>
<keyword evidence="2" id="KW-1185">Reference proteome</keyword>
<dbReference type="EMBL" id="JWZT01001295">
    <property type="protein sequence ID" value="KII72316.1"/>
    <property type="molecule type" value="Genomic_DNA"/>
</dbReference>
<comment type="caution">
    <text evidence="1">The sequence shown here is derived from an EMBL/GenBank/DDBJ whole genome shotgun (WGS) entry which is preliminary data.</text>
</comment>
<evidence type="ECO:0000313" key="1">
    <source>
        <dbReference type="EMBL" id="KII72316.1"/>
    </source>
</evidence>
<reference evidence="1 2" key="1">
    <citation type="journal article" date="2014" name="Genome Biol. Evol.">
        <title>The genome of the myxosporean Thelohanellus kitauei shows adaptations to nutrient acquisition within its fish host.</title>
        <authorList>
            <person name="Yang Y."/>
            <person name="Xiong J."/>
            <person name="Zhou Z."/>
            <person name="Huo F."/>
            <person name="Miao W."/>
            <person name="Ran C."/>
            <person name="Liu Y."/>
            <person name="Zhang J."/>
            <person name="Feng J."/>
            <person name="Wang M."/>
            <person name="Wang M."/>
            <person name="Wang L."/>
            <person name="Yao B."/>
        </authorList>
    </citation>
    <scope>NUCLEOTIDE SEQUENCE [LARGE SCALE GENOMIC DNA]</scope>
    <source>
        <strain evidence="1">Wuqing</strain>
    </source>
</reference>
<proteinExistence type="predicted"/>
<protein>
    <submittedName>
        <fullName evidence="1">Uncharacterized protein</fullName>
    </submittedName>
</protein>
<name>A0A0C2MYA3_THEKT</name>
<evidence type="ECO:0000313" key="2">
    <source>
        <dbReference type="Proteomes" id="UP000031668"/>
    </source>
</evidence>
<organism evidence="1 2">
    <name type="scientific">Thelohanellus kitauei</name>
    <name type="common">Myxosporean</name>
    <dbReference type="NCBI Taxonomy" id="669202"/>
    <lineage>
        <taxon>Eukaryota</taxon>
        <taxon>Metazoa</taxon>
        <taxon>Cnidaria</taxon>
        <taxon>Myxozoa</taxon>
        <taxon>Myxosporea</taxon>
        <taxon>Bivalvulida</taxon>
        <taxon>Platysporina</taxon>
        <taxon>Myxobolidae</taxon>
        <taxon>Thelohanellus</taxon>
    </lineage>
</organism>
<dbReference type="Proteomes" id="UP000031668">
    <property type="component" value="Unassembled WGS sequence"/>
</dbReference>
<gene>
    <name evidence="1" type="ORF">RF11_10016</name>
</gene>